<dbReference type="InterPro" id="IPR018541">
    <property type="entry name" value="Ftsk_gamma"/>
</dbReference>
<feature type="transmembrane region" description="Helical" evidence="18">
    <location>
        <begin position="21"/>
        <end position="43"/>
    </location>
</feature>
<dbReference type="InterPro" id="IPR002543">
    <property type="entry name" value="FtsK_dom"/>
</dbReference>
<evidence type="ECO:0000256" key="15">
    <source>
        <dbReference type="ARBA" id="ARBA00025923"/>
    </source>
</evidence>
<gene>
    <name evidence="20" type="ORF">ABIE08_003438</name>
</gene>
<dbReference type="SMART" id="SM00843">
    <property type="entry name" value="Ftsk_gamma"/>
    <property type="match status" value="1"/>
</dbReference>
<dbReference type="EMBL" id="JBEPSM010000003">
    <property type="protein sequence ID" value="MET4635487.1"/>
    <property type="molecule type" value="Genomic_DNA"/>
</dbReference>
<evidence type="ECO:0000256" key="8">
    <source>
        <dbReference type="ARBA" id="ARBA00022829"/>
    </source>
</evidence>
<dbReference type="Proteomes" id="UP001549321">
    <property type="component" value="Unassembled WGS sequence"/>
</dbReference>
<dbReference type="InterPro" id="IPR036388">
    <property type="entry name" value="WH-like_DNA-bd_sf"/>
</dbReference>
<evidence type="ECO:0000256" key="6">
    <source>
        <dbReference type="ARBA" id="ARBA00022692"/>
    </source>
</evidence>
<evidence type="ECO:0000256" key="10">
    <source>
        <dbReference type="ARBA" id="ARBA00022989"/>
    </source>
</evidence>
<dbReference type="Pfam" id="PF09397">
    <property type="entry name" value="FtsK_gamma"/>
    <property type="match status" value="1"/>
</dbReference>
<feature type="transmembrane region" description="Helical" evidence="18">
    <location>
        <begin position="103"/>
        <end position="124"/>
    </location>
</feature>
<feature type="compositionally biased region" description="Acidic residues" evidence="17">
    <location>
        <begin position="757"/>
        <end position="768"/>
    </location>
</feature>
<evidence type="ECO:0000313" key="21">
    <source>
        <dbReference type="Proteomes" id="UP001549321"/>
    </source>
</evidence>
<evidence type="ECO:0000256" key="12">
    <source>
        <dbReference type="ARBA" id="ARBA00023136"/>
    </source>
</evidence>
<dbReference type="PROSITE" id="PS50901">
    <property type="entry name" value="FTSK"/>
    <property type="match status" value="1"/>
</dbReference>
<evidence type="ECO:0000256" key="5">
    <source>
        <dbReference type="ARBA" id="ARBA00022618"/>
    </source>
</evidence>
<organism evidence="20 21">
    <name type="scientific">Kaistia defluvii</name>
    <dbReference type="NCBI Taxonomy" id="410841"/>
    <lineage>
        <taxon>Bacteria</taxon>
        <taxon>Pseudomonadati</taxon>
        <taxon>Pseudomonadota</taxon>
        <taxon>Alphaproteobacteria</taxon>
        <taxon>Hyphomicrobiales</taxon>
        <taxon>Kaistiaceae</taxon>
        <taxon>Kaistia</taxon>
    </lineage>
</organism>
<feature type="region of interest" description="Disordered" evidence="17">
    <location>
        <begin position="271"/>
        <end position="290"/>
    </location>
</feature>
<comment type="similarity">
    <text evidence="2">Belongs to the FtsK/SpoIIIE/SftA family.</text>
</comment>
<dbReference type="InterPro" id="IPR050206">
    <property type="entry name" value="FtsK/SpoIIIE/SftA"/>
</dbReference>
<evidence type="ECO:0000256" key="11">
    <source>
        <dbReference type="ARBA" id="ARBA00023125"/>
    </source>
</evidence>
<feature type="transmembrane region" description="Helical" evidence="18">
    <location>
        <begin position="70"/>
        <end position="91"/>
    </location>
</feature>
<sequence>MPMPSEDEDGMSRLVRRHLGHLVGLALLAGIAAIATALATWTVDDPSLSYAVSKPAANMLGLPGSIIADLLMQFFGLAVAMLLLPAVIWGWRCLFGGRRFRKTMLLSWLGASAFAAALLALVPVTAKWPLPTGMGGVIGDIFARLPALVVGTPVSSNATFVAGALFALLAIVLFLHATGFIRFGREEEEALPVREPTRAAPKRSRRDEDFDTDDIMGEEDRSNFLTVPLGALAHFGYSAKASLGRLFGRGNADKAERRAAAADIPEGRIGRVEPRMAAGQASGRVKTAPVEADLDDWADEEDDDLPIPAPMPAGRTAQPAARARPGKRQTREAQPTRGQNDVFELPTLDFLAAPRAVDPRTKINTEALEQNARVLEGVLDDFGIRGDIINVRPGPVVTLYELEPAPGIKSSRVIGLADDIARSMSAIAARVAVIPGKNAIGIELPNARREMVFLREMLAANDFEQSKARLPIGLGKTIGGEPVVVDLARMPHLLVAGTTGSGKSVAINTMILSLLYRLTPEECRLIMIDPKMLELSIYDGIPHLLTPVVTDPKKAVVALKWTVREMEDRYRKMSKVGVRNIDGYNARVGQAKAKGEILTRTIQTGFDKETGEAIYEQEDLPLDPIPYIVVIIDEMADLMMVAGKDIEGAVQRLAQMARAAGIHVIMATQRPSVDVITGTIKANFPTRISFQVTSKIDSRTILGEQGAEQLLGQGDMLYMAGGGRIQRVHGPFVSDEEVEKIVNHLKLQGRPDYLDAITEDDGEGDESGGGEAGGSVLGGDESNDLYDKAVAVVLRDRKASTSYIQRRLSIGYNRAASLIERMEKEGLVGAANHAGKREILVEGEEASRF</sequence>
<evidence type="ECO:0000256" key="18">
    <source>
        <dbReference type="SAM" id="Phobius"/>
    </source>
</evidence>
<keyword evidence="6 18" id="KW-0812">Transmembrane</keyword>
<dbReference type="InterPro" id="IPR003593">
    <property type="entry name" value="AAA+_ATPase"/>
</dbReference>
<evidence type="ECO:0000256" key="9">
    <source>
        <dbReference type="ARBA" id="ARBA00022840"/>
    </source>
</evidence>
<dbReference type="SUPFAM" id="SSF52540">
    <property type="entry name" value="P-loop containing nucleoside triphosphate hydrolases"/>
    <property type="match status" value="1"/>
</dbReference>
<dbReference type="InterPro" id="IPR036390">
    <property type="entry name" value="WH_DNA-bd_sf"/>
</dbReference>
<dbReference type="SMART" id="SM00382">
    <property type="entry name" value="AAA"/>
    <property type="match status" value="1"/>
</dbReference>
<keyword evidence="13" id="KW-0131">Cell cycle</keyword>
<dbReference type="Pfam" id="PF13491">
    <property type="entry name" value="FtsK_4TM"/>
    <property type="match status" value="1"/>
</dbReference>
<keyword evidence="12 18" id="KW-0472">Membrane</keyword>
<dbReference type="Pfam" id="PF17854">
    <property type="entry name" value="FtsK_alpha"/>
    <property type="match status" value="1"/>
</dbReference>
<keyword evidence="7 16" id="KW-0547">Nucleotide-binding</keyword>
<evidence type="ECO:0000259" key="19">
    <source>
        <dbReference type="PROSITE" id="PS50901"/>
    </source>
</evidence>
<dbReference type="InterPro" id="IPR027417">
    <property type="entry name" value="P-loop_NTPase"/>
</dbReference>
<dbReference type="InterPro" id="IPR041027">
    <property type="entry name" value="FtsK_alpha"/>
</dbReference>
<keyword evidence="11" id="KW-0238">DNA-binding</keyword>
<evidence type="ECO:0000256" key="7">
    <source>
        <dbReference type="ARBA" id="ARBA00022741"/>
    </source>
</evidence>
<comment type="subcellular location">
    <subcellularLocation>
        <location evidence="1">Cell membrane</location>
        <topology evidence="1">Multi-pass membrane protein</topology>
    </subcellularLocation>
</comment>
<evidence type="ECO:0000256" key="3">
    <source>
        <dbReference type="ARBA" id="ARBA00020887"/>
    </source>
</evidence>
<feature type="transmembrane region" description="Helical" evidence="18">
    <location>
        <begin position="154"/>
        <end position="175"/>
    </location>
</feature>
<proteinExistence type="inferred from homology"/>
<keyword evidence="10 18" id="KW-1133">Transmembrane helix</keyword>
<feature type="binding site" evidence="16">
    <location>
        <begin position="497"/>
        <end position="504"/>
    </location>
    <ligand>
        <name>ATP</name>
        <dbReference type="ChEBI" id="CHEBI:30616"/>
    </ligand>
</feature>
<keyword evidence="21" id="KW-1185">Reference proteome</keyword>
<comment type="caution">
    <text evidence="20">The sequence shown here is derived from an EMBL/GenBank/DDBJ whole genome shotgun (WGS) entry which is preliminary data.</text>
</comment>
<feature type="region of interest" description="Disordered" evidence="17">
    <location>
        <begin position="192"/>
        <end position="217"/>
    </location>
</feature>
<dbReference type="Pfam" id="PF01580">
    <property type="entry name" value="FtsK_SpoIIIE"/>
    <property type="match status" value="1"/>
</dbReference>
<dbReference type="PANTHER" id="PTHR22683">
    <property type="entry name" value="SPORULATION PROTEIN RELATED"/>
    <property type="match status" value="1"/>
</dbReference>
<evidence type="ECO:0000256" key="4">
    <source>
        <dbReference type="ARBA" id="ARBA00022475"/>
    </source>
</evidence>
<evidence type="ECO:0000256" key="13">
    <source>
        <dbReference type="ARBA" id="ARBA00023306"/>
    </source>
</evidence>
<reference evidence="20 21" key="1">
    <citation type="submission" date="2024-06" db="EMBL/GenBank/DDBJ databases">
        <title>Sorghum-associated microbial communities from plants grown in Nebraska, USA.</title>
        <authorList>
            <person name="Schachtman D."/>
        </authorList>
    </citation>
    <scope>NUCLEOTIDE SEQUENCE [LARGE SCALE GENOMIC DNA]</scope>
    <source>
        <strain evidence="20 21">3207</strain>
    </source>
</reference>
<accession>A0ABV2R2J9</accession>
<feature type="region of interest" description="Disordered" evidence="17">
    <location>
        <begin position="755"/>
        <end position="780"/>
    </location>
</feature>
<evidence type="ECO:0000313" key="20">
    <source>
        <dbReference type="EMBL" id="MET4635487.1"/>
    </source>
</evidence>
<dbReference type="CDD" id="cd01127">
    <property type="entry name" value="TrwB_TraG_TraD_VirD4"/>
    <property type="match status" value="1"/>
</dbReference>
<feature type="region of interest" description="Disordered" evidence="17">
    <location>
        <begin position="300"/>
        <end position="341"/>
    </location>
</feature>
<dbReference type="Gene3D" id="3.30.980.40">
    <property type="match status" value="1"/>
</dbReference>
<evidence type="ECO:0000256" key="14">
    <source>
        <dbReference type="ARBA" id="ARBA00024784"/>
    </source>
</evidence>
<comment type="subunit">
    <text evidence="15">Homohexamer. Forms a ring that surrounds DNA.</text>
</comment>
<keyword evidence="4" id="KW-1003">Cell membrane</keyword>
<keyword evidence="8" id="KW-0159">Chromosome partition</keyword>
<keyword evidence="9 16" id="KW-0067">ATP-binding</keyword>
<evidence type="ECO:0000256" key="17">
    <source>
        <dbReference type="SAM" id="MobiDB-lite"/>
    </source>
</evidence>
<protein>
    <recommendedName>
        <fullName evidence="3">DNA translocase FtsK</fullName>
    </recommendedName>
</protein>
<evidence type="ECO:0000256" key="2">
    <source>
        <dbReference type="ARBA" id="ARBA00006474"/>
    </source>
</evidence>
<dbReference type="Gene3D" id="3.40.50.300">
    <property type="entry name" value="P-loop containing nucleotide triphosphate hydrolases"/>
    <property type="match status" value="1"/>
</dbReference>
<evidence type="ECO:0000256" key="1">
    <source>
        <dbReference type="ARBA" id="ARBA00004651"/>
    </source>
</evidence>
<feature type="domain" description="FtsK" evidence="19">
    <location>
        <begin position="480"/>
        <end position="699"/>
    </location>
</feature>
<comment type="function">
    <text evidence="14">Essential cell division protein that coordinates cell division and chromosome segregation. The N-terminus is involved in assembly of the cell-division machinery. The C-terminus functions as a DNA motor that moves dsDNA in an ATP-dependent manner towards the dif recombination site, which is located within the replication terminus region. Translocation stops specifically at Xer-dif sites, where FtsK interacts with the Xer recombinase, allowing activation of chromosome unlinking by recombination. FtsK orienting polar sequences (KOPS) guide the direction of DNA translocation. FtsK can remove proteins from DNA as it translocates, but translocation stops specifically at XerCD-dif site, thereby preventing removal of XerC and XerD from dif.</text>
</comment>
<dbReference type="InterPro" id="IPR025199">
    <property type="entry name" value="FtsK_4TM"/>
</dbReference>
<dbReference type="SUPFAM" id="SSF46785">
    <property type="entry name" value="Winged helix' DNA-binding domain"/>
    <property type="match status" value="1"/>
</dbReference>
<dbReference type="Gene3D" id="1.10.10.10">
    <property type="entry name" value="Winged helix-like DNA-binding domain superfamily/Winged helix DNA-binding domain"/>
    <property type="match status" value="1"/>
</dbReference>
<dbReference type="PANTHER" id="PTHR22683:SF41">
    <property type="entry name" value="DNA TRANSLOCASE FTSK"/>
    <property type="match status" value="1"/>
</dbReference>
<name>A0ABV2R2J9_9HYPH</name>
<evidence type="ECO:0000256" key="16">
    <source>
        <dbReference type="PROSITE-ProRule" id="PRU00289"/>
    </source>
</evidence>
<keyword evidence="5" id="KW-0132">Cell division</keyword>